<dbReference type="SUPFAM" id="SSF81383">
    <property type="entry name" value="F-box domain"/>
    <property type="match status" value="1"/>
</dbReference>
<protein>
    <recommendedName>
        <fullName evidence="4">F-box domain-containing protein</fullName>
    </recommendedName>
</protein>
<evidence type="ECO:0000313" key="3">
    <source>
        <dbReference type="Proteomes" id="UP000054097"/>
    </source>
</evidence>
<gene>
    <name evidence="2" type="ORF">M408DRAFT_31057</name>
</gene>
<dbReference type="OrthoDB" id="8048523at2759"/>
<dbReference type="Proteomes" id="UP000054097">
    <property type="component" value="Unassembled WGS sequence"/>
</dbReference>
<dbReference type="PANTHER" id="PTHR38926">
    <property type="entry name" value="F-BOX DOMAIN CONTAINING PROTEIN, EXPRESSED"/>
    <property type="match status" value="1"/>
</dbReference>
<name>A0A0C3A4P9_SERVB</name>
<accession>A0A0C3A4P9</accession>
<keyword evidence="3" id="KW-1185">Reference proteome</keyword>
<evidence type="ECO:0000313" key="2">
    <source>
        <dbReference type="EMBL" id="KIM19630.1"/>
    </source>
</evidence>
<feature type="coiled-coil region" evidence="1">
    <location>
        <begin position="16"/>
        <end position="43"/>
    </location>
</feature>
<dbReference type="PANTHER" id="PTHR38926:SF72">
    <property type="entry name" value="IM:7136021-RELATED"/>
    <property type="match status" value="1"/>
</dbReference>
<reference evidence="2 3" key="1">
    <citation type="submission" date="2014-04" db="EMBL/GenBank/DDBJ databases">
        <authorList>
            <consortium name="DOE Joint Genome Institute"/>
            <person name="Kuo A."/>
            <person name="Zuccaro A."/>
            <person name="Kohler A."/>
            <person name="Nagy L.G."/>
            <person name="Floudas D."/>
            <person name="Copeland A."/>
            <person name="Barry K.W."/>
            <person name="Cichocki N."/>
            <person name="Veneault-Fourrey C."/>
            <person name="LaButti K."/>
            <person name="Lindquist E.A."/>
            <person name="Lipzen A."/>
            <person name="Lundell T."/>
            <person name="Morin E."/>
            <person name="Murat C."/>
            <person name="Sun H."/>
            <person name="Tunlid A."/>
            <person name="Henrissat B."/>
            <person name="Grigoriev I.V."/>
            <person name="Hibbett D.S."/>
            <person name="Martin F."/>
            <person name="Nordberg H.P."/>
            <person name="Cantor M.N."/>
            <person name="Hua S.X."/>
        </authorList>
    </citation>
    <scope>NUCLEOTIDE SEQUENCE [LARGE SCALE GENOMIC DNA]</scope>
    <source>
        <strain evidence="2 3">MAFF 305830</strain>
    </source>
</reference>
<dbReference type="AlphaFoldDB" id="A0A0C3A4P9"/>
<dbReference type="STRING" id="933852.A0A0C3A4P9"/>
<dbReference type="HOGENOM" id="CLU_394386_0_0_1"/>
<dbReference type="EMBL" id="KN824595">
    <property type="protein sequence ID" value="KIM19630.1"/>
    <property type="molecule type" value="Genomic_DNA"/>
</dbReference>
<organism evidence="2 3">
    <name type="scientific">Serendipita vermifera MAFF 305830</name>
    <dbReference type="NCBI Taxonomy" id="933852"/>
    <lineage>
        <taxon>Eukaryota</taxon>
        <taxon>Fungi</taxon>
        <taxon>Dikarya</taxon>
        <taxon>Basidiomycota</taxon>
        <taxon>Agaricomycotina</taxon>
        <taxon>Agaricomycetes</taxon>
        <taxon>Sebacinales</taxon>
        <taxon>Serendipitaceae</taxon>
        <taxon>Serendipita</taxon>
    </lineage>
</organism>
<evidence type="ECO:0000256" key="1">
    <source>
        <dbReference type="SAM" id="Coils"/>
    </source>
</evidence>
<evidence type="ECO:0008006" key="4">
    <source>
        <dbReference type="Google" id="ProtNLM"/>
    </source>
</evidence>
<keyword evidence="1" id="KW-0175">Coiled coil</keyword>
<reference evidence="3" key="2">
    <citation type="submission" date="2015-01" db="EMBL/GenBank/DDBJ databases">
        <title>Evolutionary Origins and Diversification of the Mycorrhizal Mutualists.</title>
        <authorList>
            <consortium name="DOE Joint Genome Institute"/>
            <consortium name="Mycorrhizal Genomics Consortium"/>
            <person name="Kohler A."/>
            <person name="Kuo A."/>
            <person name="Nagy L.G."/>
            <person name="Floudas D."/>
            <person name="Copeland A."/>
            <person name="Barry K.W."/>
            <person name="Cichocki N."/>
            <person name="Veneault-Fourrey C."/>
            <person name="LaButti K."/>
            <person name="Lindquist E.A."/>
            <person name="Lipzen A."/>
            <person name="Lundell T."/>
            <person name="Morin E."/>
            <person name="Murat C."/>
            <person name="Riley R."/>
            <person name="Ohm R."/>
            <person name="Sun H."/>
            <person name="Tunlid A."/>
            <person name="Henrissat B."/>
            <person name="Grigoriev I.V."/>
            <person name="Hibbett D.S."/>
            <person name="Martin F."/>
        </authorList>
    </citation>
    <scope>NUCLEOTIDE SEQUENCE [LARGE SCALE GENOMIC DNA]</scope>
    <source>
        <strain evidence="3">MAFF 305830</strain>
    </source>
</reference>
<sequence length="754" mass="86232">MWTLPDIDALPTESDLIHARRAISALEEELNLAELRVERLKQELKTLRIWITPVRRLPFDILSPIFTLCGEMDWRSPLFISAVCRAWRETVMNTPEAWFLVQVKRQQNINLFGIYATRCRQHLLHATLQVASQIPELAPYAHGIQCIQVPDLPASMEDLCFPYLKSLRISSETSKIRLTQIAATHFPSMRHLEVAGTVIDPWDAPPVDLPPIDSLTLAFRSSHQPRILRDLCKKLVFLAIYFTGGLYSHAGFQVHLPKVRCLKLVRYTTGVFLPITLVTPVLETYIQHNSFRTPGSLIHRKVDTITHLRFGDISSLGAFPIVRVLQISIPAYEVPRALRKLEDHNVLPNLETIEFIVDSSYDAPTDDWIKQHRPKLNLIFSEQRSTIALPGTIESWAPWPYYRDVDWKSPFTISAVCRNWRDGILGIPEVWTFIEIGYGDSIEWIMDLYHKRSGQCPLHVGLDDSELLEQLARYAHRIQCLSVPIWQIDHTDSVFPDVTSLRITQYYSPMQLPQITTAHLPALRQLYFTGIFENPLPGRVATGFPPLHTLILSVYRDGELGWLDVIRSCKDSLVSLEISMHDSVSLDEPVTIALNSLQCLNFTIFRSSIDGLPVKFLTPELKTYIQMSQVSVNFCGLLHKDLKSVTHMVADFIPDFSDLPVVETLQLSLSFDRCVKVVRTLTRAGHDCPELKFLELAFFGKARRYPPFEPIVLRQWDREISPNLSIQFYDGNWIREPQGVIEESCGADKPCNVR</sequence>
<proteinExistence type="predicted"/>
<dbReference type="InterPro" id="IPR036047">
    <property type="entry name" value="F-box-like_dom_sf"/>
</dbReference>